<feature type="region of interest" description="Disordered" evidence="1">
    <location>
        <begin position="72"/>
        <end position="92"/>
    </location>
</feature>
<accession>A0ABD2N2W7</accession>
<name>A0ABD2N2W7_9CUCU</name>
<evidence type="ECO:0000313" key="2">
    <source>
        <dbReference type="EMBL" id="KAL3272681.1"/>
    </source>
</evidence>
<organism evidence="2 3">
    <name type="scientific">Cryptolaemus montrouzieri</name>
    <dbReference type="NCBI Taxonomy" id="559131"/>
    <lineage>
        <taxon>Eukaryota</taxon>
        <taxon>Metazoa</taxon>
        <taxon>Ecdysozoa</taxon>
        <taxon>Arthropoda</taxon>
        <taxon>Hexapoda</taxon>
        <taxon>Insecta</taxon>
        <taxon>Pterygota</taxon>
        <taxon>Neoptera</taxon>
        <taxon>Endopterygota</taxon>
        <taxon>Coleoptera</taxon>
        <taxon>Polyphaga</taxon>
        <taxon>Cucujiformia</taxon>
        <taxon>Coccinelloidea</taxon>
        <taxon>Coccinellidae</taxon>
        <taxon>Scymninae</taxon>
        <taxon>Scymnini</taxon>
        <taxon>Cryptolaemus</taxon>
    </lineage>
</organism>
<dbReference type="AlphaFoldDB" id="A0ABD2N2W7"/>
<dbReference type="Proteomes" id="UP001516400">
    <property type="component" value="Unassembled WGS sequence"/>
</dbReference>
<keyword evidence="3" id="KW-1185">Reference proteome</keyword>
<comment type="caution">
    <text evidence="2">The sequence shown here is derived from an EMBL/GenBank/DDBJ whole genome shotgun (WGS) entry which is preliminary data.</text>
</comment>
<evidence type="ECO:0000256" key="1">
    <source>
        <dbReference type="SAM" id="MobiDB-lite"/>
    </source>
</evidence>
<gene>
    <name evidence="2" type="ORF">HHI36_014145</name>
</gene>
<dbReference type="EMBL" id="JABFTP020000062">
    <property type="protein sequence ID" value="KAL3272681.1"/>
    <property type="molecule type" value="Genomic_DNA"/>
</dbReference>
<protein>
    <submittedName>
        <fullName evidence="2">Uncharacterized protein</fullName>
    </submittedName>
</protein>
<sequence>MHFESRDLFKKLACIDKLLVFWIGEYSYESTEEQLIKRAKELAQDGLKVWKRIEANPTIHRLEDLAKAEFAEPSPALATSKPPSIPEMIAED</sequence>
<reference evidence="2 3" key="1">
    <citation type="journal article" date="2021" name="BMC Biol.">
        <title>Horizontally acquired antibacterial genes associated with adaptive radiation of ladybird beetles.</title>
        <authorList>
            <person name="Li H.S."/>
            <person name="Tang X.F."/>
            <person name="Huang Y.H."/>
            <person name="Xu Z.Y."/>
            <person name="Chen M.L."/>
            <person name="Du X.Y."/>
            <person name="Qiu B.Y."/>
            <person name="Chen P.T."/>
            <person name="Zhang W."/>
            <person name="Slipinski A."/>
            <person name="Escalona H.E."/>
            <person name="Waterhouse R.M."/>
            <person name="Zwick A."/>
            <person name="Pang H."/>
        </authorList>
    </citation>
    <scope>NUCLEOTIDE SEQUENCE [LARGE SCALE GENOMIC DNA]</scope>
    <source>
        <strain evidence="2">SYSU2018</strain>
    </source>
</reference>
<proteinExistence type="predicted"/>
<evidence type="ECO:0000313" key="3">
    <source>
        <dbReference type="Proteomes" id="UP001516400"/>
    </source>
</evidence>